<reference evidence="2" key="1">
    <citation type="journal article" date="2023" name="Mol. Phylogenet. Evol.">
        <title>Genome-scale phylogeny and comparative genomics of the fungal order Sordariales.</title>
        <authorList>
            <person name="Hensen N."/>
            <person name="Bonometti L."/>
            <person name="Westerberg I."/>
            <person name="Brannstrom I.O."/>
            <person name="Guillou S."/>
            <person name="Cros-Aarteil S."/>
            <person name="Calhoun S."/>
            <person name="Haridas S."/>
            <person name="Kuo A."/>
            <person name="Mondo S."/>
            <person name="Pangilinan J."/>
            <person name="Riley R."/>
            <person name="LaButti K."/>
            <person name="Andreopoulos B."/>
            <person name="Lipzen A."/>
            <person name="Chen C."/>
            <person name="Yan M."/>
            <person name="Daum C."/>
            <person name="Ng V."/>
            <person name="Clum A."/>
            <person name="Steindorff A."/>
            <person name="Ohm R.A."/>
            <person name="Martin F."/>
            <person name="Silar P."/>
            <person name="Natvig D.O."/>
            <person name="Lalanne C."/>
            <person name="Gautier V."/>
            <person name="Ament-Velasquez S.L."/>
            <person name="Kruys A."/>
            <person name="Hutchinson M.I."/>
            <person name="Powell A.J."/>
            <person name="Barry K."/>
            <person name="Miller A.N."/>
            <person name="Grigoriev I.V."/>
            <person name="Debuchy R."/>
            <person name="Gladieux P."/>
            <person name="Hiltunen Thoren M."/>
            <person name="Johannesson H."/>
        </authorList>
    </citation>
    <scope>NUCLEOTIDE SEQUENCE</scope>
    <source>
        <strain evidence="2">CBS 123565</strain>
    </source>
</reference>
<feature type="domain" description="Aminoglycoside phosphotransferase" evidence="1">
    <location>
        <begin position="63"/>
        <end position="278"/>
    </location>
</feature>
<evidence type="ECO:0000259" key="1">
    <source>
        <dbReference type="Pfam" id="PF01636"/>
    </source>
</evidence>
<dbReference type="CDD" id="cd05120">
    <property type="entry name" value="APH_ChoK_like"/>
    <property type="match status" value="1"/>
</dbReference>
<evidence type="ECO:0000313" key="3">
    <source>
        <dbReference type="Proteomes" id="UP001304895"/>
    </source>
</evidence>
<protein>
    <submittedName>
        <fullName evidence="2">Phosphotransferase family protein</fullName>
    </submittedName>
</protein>
<reference evidence="2" key="2">
    <citation type="submission" date="2023-05" db="EMBL/GenBank/DDBJ databases">
        <authorList>
            <consortium name="Lawrence Berkeley National Laboratory"/>
            <person name="Steindorff A."/>
            <person name="Hensen N."/>
            <person name="Bonometti L."/>
            <person name="Westerberg I."/>
            <person name="Brannstrom I.O."/>
            <person name="Guillou S."/>
            <person name="Cros-Aarteil S."/>
            <person name="Calhoun S."/>
            <person name="Haridas S."/>
            <person name="Kuo A."/>
            <person name="Mondo S."/>
            <person name="Pangilinan J."/>
            <person name="Riley R."/>
            <person name="Labutti K."/>
            <person name="Andreopoulos B."/>
            <person name="Lipzen A."/>
            <person name="Chen C."/>
            <person name="Yanf M."/>
            <person name="Daum C."/>
            <person name="Ng V."/>
            <person name="Clum A."/>
            <person name="Ohm R."/>
            <person name="Martin F."/>
            <person name="Silar P."/>
            <person name="Natvig D."/>
            <person name="Lalanne C."/>
            <person name="Gautier V."/>
            <person name="Ament-Velasquez S.L."/>
            <person name="Kruys A."/>
            <person name="Hutchinson M.I."/>
            <person name="Powell A.J."/>
            <person name="Barry K."/>
            <person name="Miller A.N."/>
            <person name="Grigoriev I.V."/>
            <person name="Debuchy R."/>
            <person name="Gladieux P."/>
            <person name="Thoren M.H."/>
            <person name="Johannesson H."/>
        </authorList>
    </citation>
    <scope>NUCLEOTIDE SEQUENCE</scope>
    <source>
        <strain evidence="2">CBS 123565</strain>
    </source>
</reference>
<dbReference type="InterPro" id="IPR002575">
    <property type="entry name" value="Aminoglycoside_PTrfase"/>
</dbReference>
<dbReference type="Pfam" id="PF01636">
    <property type="entry name" value="APH"/>
    <property type="match status" value="1"/>
</dbReference>
<dbReference type="InterPro" id="IPR051678">
    <property type="entry name" value="AGP_Transferase"/>
</dbReference>
<organism evidence="2 3">
    <name type="scientific">Trichocladium antarcticum</name>
    <dbReference type="NCBI Taxonomy" id="1450529"/>
    <lineage>
        <taxon>Eukaryota</taxon>
        <taxon>Fungi</taxon>
        <taxon>Dikarya</taxon>
        <taxon>Ascomycota</taxon>
        <taxon>Pezizomycotina</taxon>
        <taxon>Sordariomycetes</taxon>
        <taxon>Sordariomycetidae</taxon>
        <taxon>Sordariales</taxon>
        <taxon>Chaetomiaceae</taxon>
        <taxon>Trichocladium</taxon>
    </lineage>
</organism>
<dbReference type="Proteomes" id="UP001304895">
    <property type="component" value="Unassembled WGS sequence"/>
</dbReference>
<dbReference type="Gene3D" id="3.90.1200.10">
    <property type="match status" value="1"/>
</dbReference>
<gene>
    <name evidence="2" type="ORF">BT67DRAFT_75087</name>
</gene>
<name>A0AAN6UGM2_9PEZI</name>
<proteinExistence type="predicted"/>
<dbReference type="PANTHER" id="PTHR21310:SF48">
    <property type="entry name" value="AMINOGLYCOSIDE PHOSPHOTRANSFERASE DOMAIN-CONTAINING PROTEIN"/>
    <property type="match status" value="1"/>
</dbReference>
<evidence type="ECO:0000313" key="2">
    <source>
        <dbReference type="EMBL" id="KAK4132657.1"/>
    </source>
</evidence>
<dbReference type="AlphaFoldDB" id="A0AAN6UGM2"/>
<keyword evidence="3" id="KW-1185">Reference proteome</keyword>
<dbReference type="PANTHER" id="PTHR21310">
    <property type="entry name" value="AMINOGLYCOSIDE PHOSPHOTRANSFERASE-RELATED-RELATED"/>
    <property type="match status" value="1"/>
</dbReference>
<accession>A0AAN6UGM2</accession>
<comment type="caution">
    <text evidence="2">The sequence shown here is derived from an EMBL/GenBank/DDBJ whole genome shotgun (WGS) entry which is preliminary data.</text>
</comment>
<dbReference type="InterPro" id="IPR011009">
    <property type="entry name" value="Kinase-like_dom_sf"/>
</dbReference>
<dbReference type="SUPFAM" id="SSF56112">
    <property type="entry name" value="Protein kinase-like (PK-like)"/>
    <property type="match status" value="1"/>
</dbReference>
<sequence>MTGSNTPSLPYFCDPNQLPGPLPSRSEIHSSQLLPCAYEPKYKAIVLVRHKFIVKHGLSPWVVENEGHALLLVGQHLSVAVPRLYAMYREGERLFLVMEFKQGVQLKAVWDSLSEKDKSAIAGQLRDMFTQVRAIPPPASFRFGNVTGGPVPHRFFLSVRPEPALNGPFNDEKDFSIAMAIRSQRGWDSHGYPAWTAEFFARNLPSALSGHASVFTHADLQRKNIIVSKTPPRDANGDGERSQWTVSGVVDWENAGWYPSYWEYAGSFMDFIWKDDWPEKFERIVEPWPLEGSLLRLVRQDLDC</sequence>
<dbReference type="EMBL" id="MU853416">
    <property type="protein sequence ID" value="KAK4132657.1"/>
    <property type="molecule type" value="Genomic_DNA"/>
</dbReference>